<accession>A0ABD2BNX9</accession>
<keyword evidence="3" id="KW-1185">Reference proteome</keyword>
<evidence type="ECO:0000256" key="1">
    <source>
        <dbReference type="SAM" id="MobiDB-lite"/>
    </source>
</evidence>
<dbReference type="AlphaFoldDB" id="A0ABD2BNX9"/>
<evidence type="ECO:0000313" key="3">
    <source>
        <dbReference type="Proteomes" id="UP001607303"/>
    </source>
</evidence>
<sequence length="189" mass="21067">MHLAEFLSGPNKRRDEGSLSAKNGQRTSRPPTSTSTSTGTGTGTTTVGTTPLLPPPPRPPPCFVSSRTFRPSARSTKVVSRTFDVASNPWIPVGAFDGNEDNTSSLFAMENTKVRLFFFLPPMRDDGVISPVTHRRRRHHHHHHHHRRRHYRTRTGIPAFPSASVTHETLSYDGNEQHNAEGDRNFLGI</sequence>
<reference evidence="2 3" key="1">
    <citation type="journal article" date="2024" name="Ann. Entomol. Soc. Am.">
        <title>Genomic analyses of the southern and eastern yellowjacket wasps (Hymenoptera: Vespidae) reveal evolutionary signatures of social life.</title>
        <authorList>
            <person name="Catto M.A."/>
            <person name="Caine P.B."/>
            <person name="Orr S.E."/>
            <person name="Hunt B.G."/>
            <person name="Goodisman M.A.D."/>
        </authorList>
    </citation>
    <scope>NUCLEOTIDE SEQUENCE [LARGE SCALE GENOMIC DNA]</scope>
    <source>
        <strain evidence="2">232</strain>
        <tissue evidence="2">Head and thorax</tissue>
    </source>
</reference>
<feature type="compositionally biased region" description="Pro residues" evidence="1">
    <location>
        <begin position="52"/>
        <end position="62"/>
    </location>
</feature>
<proteinExistence type="predicted"/>
<protein>
    <submittedName>
        <fullName evidence="2">Uncharacterized protein</fullName>
    </submittedName>
</protein>
<feature type="compositionally biased region" description="Low complexity" evidence="1">
    <location>
        <begin position="27"/>
        <end position="51"/>
    </location>
</feature>
<dbReference type="EMBL" id="JAYRBN010000071">
    <property type="protein sequence ID" value="KAL2734486.1"/>
    <property type="molecule type" value="Genomic_DNA"/>
</dbReference>
<comment type="caution">
    <text evidence="2">The sequence shown here is derived from an EMBL/GenBank/DDBJ whole genome shotgun (WGS) entry which is preliminary data.</text>
</comment>
<evidence type="ECO:0000313" key="2">
    <source>
        <dbReference type="EMBL" id="KAL2734486.1"/>
    </source>
</evidence>
<dbReference type="Proteomes" id="UP001607303">
    <property type="component" value="Unassembled WGS sequence"/>
</dbReference>
<feature type="region of interest" description="Disordered" evidence="1">
    <location>
        <begin position="1"/>
        <end position="77"/>
    </location>
</feature>
<gene>
    <name evidence="2" type="ORF">V1477_013663</name>
</gene>
<feature type="compositionally biased region" description="Polar residues" evidence="1">
    <location>
        <begin position="65"/>
        <end position="77"/>
    </location>
</feature>
<name>A0ABD2BNX9_VESMC</name>
<organism evidence="2 3">
    <name type="scientific">Vespula maculifrons</name>
    <name type="common">Eastern yellow jacket</name>
    <name type="synonym">Wasp</name>
    <dbReference type="NCBI Taxonomy" id="7453"/>
    <lineage>
        <taxon>Eukaryota</taxon>
        <taxon>Metazoa</taxon>
        <taxon>Ecdysozoa</taxon>
        <taxon>Arthropoda</taxon>
        <taxon>Hexapoda</taxon>
        <taxon>Insecta</taxon>
        <taxon>Pterygota</taxon>
        <taxon>Neoptera</taxon>
        <taxon>Endopterygota</taxon>
        <taxon>Hymenoptera</taxon>
        <taxon>Apocrita</taxon>
        <taxon>Aculeata</taxon>
        <taxon>Vespoidea</taxon>
        <taxon>Vespidae</taxon>
        <taxon>Vespinae</taxon>
        <taxon>Vespula</taxon>
    </lineage>
</organism>